<keyword evidence="3" id="KW-0012">Acyltransferase</keyword>
<feature type="domain" description="Heparan-alpha-glucosaminide N-acetyltransferase catalytic" evidence="2">
    <location>
        <begin position="5"/>
        <end position="213"/>
    </location>
</feature>
<dbReference type="Pfam" id="PF07786">
    <property type="entry name" value="HGSNAT_cat"/>
    <property type="match status" value="1"/>
</dbReference>
<feature type="transmembrane region" description="Helical" evidence="1">
    <location>
        <begin position="95"/>
        <end position="113"/>
    </location>
</feature>
<gene>
    <name evidence="3" type="ORF">PRVXH_000715</name>
</gene>
<evidence type="ECO:0000259" key="2">
    <source>
        <dbReference type="Pfam" id="PF07786"/>
    </source>
</evidence>
<keyword evidence="3" id="KW-0808">Transferase</keyword>
<feature type="transmembrane region" description="Helical" evidence="1">
    <location>
        <begin position="42"/>
        <end position="60"/>
    </location>
</feature>
<proteinExistence type="predicted"/>
<reference evidence="3" key="1">
    <citation type="journal article" date="2018" name="Antonie Van Leeuwenhoek">
        <title>Proteinivorax hydrogeniformans sp. nov., an anaerobic, haloalkaliphilic bacterium fermenting proteinaceous compounds with high hydrogen production.</title>
        <authorList>
            <person name="Boltyanskaya Y."/>
            <person name="Detkova E."/>
            <person name="Pimenov N."/>
            <person name="Kevbrin V."/>
        </authorList>
    </citation>
    <scope>NUCLEOTIDE SEQUENCE</scope>
    <source>
        <strain evidence="3">Z-710</strain>
    </source>
</reference>
<keyword evidence="1" id="KW-0472">Membrane</keyword>
<dbReference type="RefSeq" id="WP_353893944.1">
    <property type="nucleotide sequence ID" value="NZ_CP159485.1"/>
</dbReference>
<accession>A0AAU8HVK2</accession>
<feature type="transmembrane region" description="Helical" evidence="1">
    <location>
        <begin position="120"/>
        <end position="140"/>
    </location>
</feature>
<evidence type="ECO:0000313" key="3">
    <source>
        <dbReference type="EMBL" id="XCI29396.1"/>
    </source>
</evidence>
<dbReference type="GO" id="GO:0015019">
    <property type="term" value="F:heparan-alpha-glucosaminide N-acetyltransferase activity"/>
    <property type="evidence" value="ECO:0007669"/>
    <property type="project" value="UniProtKB-EC"/>
</dbReference>
<feature type="transmembrane region" description="Helical" evidence="1">
    <location>
        <begin position="72"/>
        <end position="89"/>
    </location>
</feature>
<protein>
    <submittedName>
        <fullName evidence="3">Heparan-alpha-glucosaminide N-acetyltransferase</fullName>
        <ecNumber evidence="3">2.3.1.78</ecNumber>
    </submittedName>
</protein>
<keyword evidence="1" id="KW-0812">Transmembrane</keyword>
<evidence type="ECO:0000256" key="1">
    <source>
        <dbReference type="SAM" id="Phobius"/>
    </source>
</evidence>
<dbReference type="EC" id="2.3.1.78" evidence="3"/>
<feature type="transmembrane region" description="Helical" evidence="1">
    <location>
        <begin position="12"/>
        <end position="30"/>
    </location>
</feature>
<organism evidence="3">
    <name type="scientific">Proteinivorax hydrogeniformans</name>
    <dbReference type="NCBI Taxonomy" id="1826727"/>
    <lineage>
        <taxon>Bacteria</taxon>
        <taxon>Bacillati</taxon>
        <taxon>Bacillota</taxon>
        <taxon>Clostridia</taxon>
        <taxon>Eubacteriales</taxon>
        <taxon>Proteinivoracaceae</taxon>
        <taxon>Proteinivorax</taxon>
    </lineage>
</organism>
<dbReference type="InterPro" id="IPR012429">
    <property type="entry name" value="HGSNAT_cat"/>
</dbReference>
<dbReference type="EMBL" id="CP159485">
    <property type="protein sequence ID" value="XCI29396.1"/>
    <property type="molecule type" value="Genomic_DNA"/>
</dbReference>
<keyword evidence="1" id="KW-1133">Transmembrane helix</keyword>
<feature type="transmembrane region" description="Helical" evidence="1">
    <location>
        <begin position="160"/>
        <end position="180"/>
    </location>
</feature>
<reference evidence="3" key="2">
    <citation type="submission" date="2024-06" db="EMBL/GenBank/DDBJ databases">
        <authorList>
            <person name="Petrova K.O."/>
            <person name="Toshchakov S.V."/>
            <person name="Boltjanskaja Y.V."/>
            <person name="Kevbrin V.V."/>
        </authorList>
    </citation>
    <scope>NUCLEOTIDE SEQUENCE</scope>
    <source>
        <strain evidence="3">Z-710</strain>
    </source>
</reference>
<dbReference type="AlphaFoldDB" id="A0AAU8HVK2"/>
<sequence length="226" mass="26150">MKKKRIWEIDYLRVIAIALMIVFHIVYDLNAFTDVEIDLTGFWYWVGRSAALTFMVVSGISSGFSKRPFNRGLVVLGYGMIITAVTYIFMRESFVFFGILHLLGVGMLVSPLLHKLNKWILLVLSLIIIYLKAFVESILLHTTLFVPLGIRNYGFSSIDYYPLVPYLGVFMLGVFIYKVYYYKGKSLFNFSLENEFVTWTSQQSLKIYLIHQPIILAIIFAYQCLP</sequence>
<name>A0AAU8HVK2_9FIRM</name>